<organism evidence="2 3">
    <name type="scientific">Phocaeicola dorei CL02T12C06</name>
    <dbReference type="NCBI Taxonomy" id="997876"/>
    <lineage>
        <taxon>Bacteria</taxon>
        <taxon>Pseudomonadati</taxon>
        <taxon>Bacteroidota</taxon>
        <taxon>Bacteroidia</taxon>
        <taxon>Bacteroidales</taxon>
        <taxon>Bacteroidaceae</taxon>
        <taxon>Phocaeicola</taxon>
    </lineage>
</organism>
<evidence type="ECO:0000313" key="3">
    <source>
        <dbReference type="Proteomes" id="UP000005974"/>
    </source>
</evidence>
<feature type="region of interest" description="Disordered" evidence="1">
    <location>
        <begin position="1"/>
        <end position="25"/>
    </location>
</feature>
<dbReference type="Proteomes" id="UP000005974">
    <property type="component" value="Unassembled WGS sequence"/>
</dbReference>
<reference evidence="2 3" key="1">
    <citation type="submission" date="2012-02" db="EMBL/GenBank/DDBJ databases">
        <title>The Genome Sequence of Bacteroides dorei CL02T12C06.</title>
        <authorList>
            <consortium name="The Broad Institute Genome Sequencing Platform"/>
            <person name="Earl A."/>
            <person name="Ward D."/>
            <person name="Feldgarden M."/>
            <person name="Gevers D."/>
            <person name="Zitomersky N.L."/>
            <person name="Coyne M.J."/>
            <person name="Comstock L.E."/>
            <person name="Young S.K."/>
            <person name="Zeng Q."/>
            <person name="Gargeya S."/>
            <person name="Fitzgerald M."/>
            <person name="Haas B."/>
            <person name="Abouelleil A."/>
            <person name="Alvarado L."/>
            <person name="Arachchi H.M."/>
            <person name="Berlin A."/>
            <person name="Chapman S.B."/>
            <person name="Gearin G."/>
            <person name="Goldberg J."/>
            <person name="Griggs A."/>
            <person name="Gujja S."/>
            <person name="Hansen M."/>
            <person name="Heiman D."/>
            <person name="Howarth C."/>
            <person name="Larimer J."/>
            <person name="Lui A."/>
            <person name="MacDonald P.J.P."/>
            <person name="McCowen C."/>
            <person name="Montmayeur A."/>
            <person name="Murphy C."/>
            <person name="Neiman D."/>
            <person name="Pearson M."/>
            <person name="Priest M."/>
            <person name="Roberts A."/>
            <person name="Saif S."/>
            <person name="Shea T."/>
            <person name="Sisk P."/>
            <person name="Stolte C."/>
            <person name="Sykes S."/>
            <person name="Wortman J."/>
            <person name="Nusbaum C."/>
            <person name="Birren B."/>
        </authorList>
    </citation>
    <scope>NUCLEOTIDE SEQUENCE [LARGE SCALE GENOMIC DNA]</scope>
    <source>
        <strain evidence="2 3">CL02T12C06</strain>
    </source>
</reference>
<dbReference type="EMBL" id="AGXJ01000100">
    <property type="protein sequence ID" value="EIY24924.1"/>
    <property type="molecule type" value="Genomic_DNA"/>
</dbReference>
<gene>
    <name evidence="2" type="ORF">HMPREF1064_05144</name>
</gene>
<proteinExistence type="predicted"/>
<dbReference type="HOGENOM" id="CLU_3423696_0_0_10"/>
<protein>
    <submittedName>
        <fullName evidence="2">Uncharacterized protein</fullName>
    </submittedName>
</protein>
<accession>I9EWU0</accession>
<evidence type="ECO:0000313" key="2">
    <source>
        <dbReference type="EMBL" id="EIY24924.1"/>
    </source>
</evidence>
<name>I9EWU0_9BACT</name>
<feature type="compositionally biased region" description="Basic residues" evidence="1">
    <location>
        <begin position="16"/>
        <end position="25"/>
    </location>
</feature>
<feature type="non-terminal residue" evidence="2">
    <location>
        <position position="25"/>
    </location>
</feature>
<dbReference type="AlphaFoldDB" id="I9EWU0"/>
<keyword evidence="3" id="KW-1185">Reference proteome</keyword>
<evidence type="ECO:0000256" key="1">
    <source>
        <dbReference type="SAM" id="MobiDB-lite"/>
    </source>
</evidence>
<sequence>MQKKQKKVGNIDFFYKHTHTHTHTH</sequence>
<comment type="caution">
    <text evidence="2">The sequence shown here is derived from an EMBL/GenBank/DDBJ whole genome shotgun (WGS) entry which is preliminary data.</text>
</comment>